<feature type="active site" description="Nucleophile" evidence="5">
    <location>
        <position position="13"/>
    </location>
</feature>
<evidence type="ECO:0000313" key="9">
    <source>
        <dbReference type="Proteomes" id="UP000184335"/>
    </source>
</evidence>
<evidence type="ECO:0000313" key="8">
    <source>
        <dbReference type="EMBL" id="SHI53116.1"/>
    </source>
</evidence>
<dbReference type="InterPro" id="IPR050438">
    <property type="entry name" value="LMW_PTPase"/>
</dbReference>
<proteinExistence type="inferred from homology"/>
<gene>
    <name evidence="8" type="ORF">SAMN05443429_102148</name>
</gene>
<dbReference type="PANTHER" id="PTHR11717">
    <property type="entry name" value="LOW MOLECULAR WEIGHT PROTEIN TYROSINE PHOSPHATASE"/>
    <property type="match status" value="1"/>
</dbReference>
<feature type="active site" description="Nucleophile" evidence="5">
    <location>
        <position position="7"/>
    </location>
</feature>
<evidence type="ECO:0000256" key="3">
    <source>
        <dbReference type="ARBA" id="ARBA00022801"/>
    </source>
</evidence>
<evidence type="ECO:0000256" key="6">
    <source>
        <dbReference type="SAM" id="MobiDB-lite"/>
    </source>
</evidence>
<dbReference type="OrthoDB" id="9784339at2"/>
<dbReference type="PANTHER" id="PTHR11717:SF7">
    <property type="entry name" value="LOW MOLECULAR WEIGHT PHOSPHOTYROSINE PROTEIN PHOSPHATASE"/>
    <property type="match status" value="1"/>
</dbReference>
<feature type="domain" description="Phosphotyrosine protein phosphatase I" evidence="7">
    <location>
        <begin position="1"/>
        <end position="140"/>
    </location>
</feature>
<sequence length="143" mass="15929">MKILMVCLGNICRSPLAEGLLKKKVPESFEVDSAGTSGQHEGENPDKRSVETARKYGLDISQQKSRPISASDFEYFDRIYCMDKNNFRDVLALAENDEQREKVSLIVADGEVPDPYFGGMEGFEKVYAQLDEATDKIAAELLG</sequence>
<protein>
    <recommendedName>
        <fullName evidence="2">protein-tyrosine-phosphatase</fullName>
        <ecNumber evidence="2">3.1.3.48</ecNumber>
    </recommendedName>
</protein>
<dbReference type="RefSeq" id="WP_073178262.1">
    <property type="nucleotide sequence ID" value="NZ_FQYI01000002.1"/>
</dbReference>
<dbReference type="InterPro" id="IPR023485">
    <property type="entry name" value="Ptyr_pPase"/>
</dbReference>
<dbReference type="SUPFAM" id="SSF52788">
    <property type="entry name" value="Phosphotyrosine protein phosphatases I"/>
    <property type="match status" value="1"/>
</dbReference>
<dbReference type="SMART" id="SM00226">
    <property type="entry name" value="LMWPc"/>
    <property type="match status" value="1"/>
</dbReference>
<comment type="similarity">
    <text evidence="1">Belongs to the low molecular weight phosphotyrosine protein phosphatase family.</text>
</comment>
<accession>A0A1M6BWF3</accession>
<dbReference type="Gene3D" id="3.40.50.2300">
    <property type="match status" value="1"/>
</dbReference>
<dbReference type="GO" id="GO:0004725">
    <property type="term" value="F:protein tyrosine phosphatase activity"/>
    <property type="evidence" value="ECO:0007669"/>
    <property type="project" value="UniProtKB-EC"/>
</dbReference>
<dbReference type="STRING" id="1118202.SAMN05443429_102148"/>
<name>A0A1M6BWF3_9FLAO</name>
<evidence type="ECO:0000256" key="5">
    <source>
        <dbReference type="PIRSR" id="PIRSR617867-1"/>
    </source>
</evidence>
<dbReference type="EC" id="3.1.3.48" evidence="2"/>
<evidence type="ECO:0000256" key="1">
    <source>
        <dbReference type="ARBA" id="ARBA00011063"/>
    </source>
</evidence>
<feature type="compositionally biased region" description="Basic and acidic residues" evidence="6">
    <location>
        <begin position="40"/>
        <end position="55"/>
    </location>
</feature>
<feature type="active site" description="Proton donor" evidence="5">
    <location>
        <position position="114"/>
    </location>
</feature>
<evidence type="ECO:0000256" key="4">
    <source>
        <dbReference type="ARBA" id="ARBA00022912"/>
    </source>
</evidence>
<evidence type="ECO:0000256" key="2">
    <source>
        <dbReference type="ARBA" id="ARBA00013064"/>
    </source>
</evidence>
<dbReference type="AlphaFoldDB" id="A0A1M6BWF3"/>
<keyword evidence="3" id="KW-0378">Hydrolase</keyword>
<keyword evidence="9" id="KW-1185">Reference proteome</keyword>
<dbReference type="Pfam" id="PF01451">
    <property type="entry name" value="LMWPc"/>
    <property type="match status" value="1"/>
</dbReference>
<keyword evidence="4" id="KW-0904">Protein phosphatase</keyword>
<dbReference type="Proteomes" id="UP000184335">
    <property type="component" value="Unassembled WGS sequence"/>
</dbReference>
<reference evidence="8 9" key="1">
    <citation type="submission" date="2016-11" db="EMBL/GenBank/DDBJ databases">
        <authorList>
            <person name="Jaros S."/>
            <person name="Januszkiewicz K."/>
            <person name="Wedrychowicz H."/>
        </authorList>
    </citation>
    <scope>NUCLEOTIDE SEQUENCE [LARGE SCALE GENOMIC DNA]</scope>
    <source>
        <strain evidence="8 9">DSM 25479</strain>
    </source>
</reference>
<dbReference type="InterPro" id="IPR017867">
    <property type="entry name" value="Tyr_phospatase_low_mol_wt"/>
</dbReference>
<dbReference type="InterPro" id="IPR036196">
    <property type="entry name" value="Ptyr_pPase_sf"/>
</dbReference>
<dbReference type="PRINTS" id="PR00719">
    <property type="entry name" value="LMWPTPASE"/>
</dbReference>
<feature type="region of interest" description="Disordered" evidence="6">
    <location>
        <begin position="31"/>
        <end position="55"/>
    </location>
</feature>
<dbReference type="EMBL" id="FQYI01000002">
    <property type="protein sequence ID" value="SHI53116.1"/>
    <property type="molecule type" value="Genomic_DNA"/>
</dbReference>
<dbReference type="CDD" id="cd16343">
    <property type="entry name" value="LMWPTP"/>
    <property type="match status" value="1"/>
</dbReference>
<evidence type="ECO:0000259" key="7">
    <source>
        <dbReference type="SMART" id="SM00226"/>
    </source>
</evidence>
<organism evidence="8 9">
    <name type="scientific">Cruoricaptor ignavus</name>
    <dbReference type="NCBI Taxonomy" id="1118202"/>
    <lineage>
        <taxon>Bacteria</taxon>
        <taxon>Pseudomonadati</taxon>
        <taxon>Bacteroidota</taxon>
        <taxon>Flavobacteriia</taxon>
        <taxon>Flavobacteriales</taxon>
        <taxon>Weeksellaceae</taxon>
        <taxon>Cruoricaptor</taxon>
    </lineage>
</organism>